<evidence type="ECO:0000313" key="5">
    <source>
        <dbReference type="Proteomes" id="UP001500220"/>
    </source>
</evidence>
<reference evidence="3 4" key="1">
    <citation type="journal article" date="2014" name="Int. J. Syst. Evol. Microbiol.">
        <title>Complete genome sequence of Corynebacterium casei LMG S-19264T (=DSM 44701T), isolated from a smear-ripened cheese.</title>
        <authorList>
            <consortium name="US DOE Joint Genome Institute (JGI-PGF)"/>
            <person name="Walter F."/>
            <person name="Albersmeier A."/>
            <person name="Kalinowski J."/>
            <person name="Ruckert C."/>
        </authorList>
    </citation>
    <scope>NUCLEOTIDE SEQUENCE [LARGE SCALE GENOMIC DNA]</scope>
    <source>
        <strain evidence="3 4">CGMCC 4.7206</strain>
    </source>
</reference>
<gene>
    <name evidence="2" type="ORF">GCM10009545_21490</name>
    <name evidence="3" type="ORF">GCM10011581_09070</name>
</gene>
<name>A0A917N7Q3_9PSEU</name>
<evidence type="ECO:0000256" key="1">
    <source>
        <dbReference type="SAM" id="MobiDB-lite"/>
    </source>
</evidence>
<reference evidence="2" key="4">
    <citation type="submission" date="2023-12" db="EMBL/GenBank/DDBJ databases">
        <authorList>
            <person name="Sun Q."/>
            <person name="Inoue M."/>
        </authorList>
    </citation>
    <scope>NUCLEOTIDE SEQUENCE</scope>
    <source>
        <strain evidence="2">JCM 10664</strain>
    </source>
</reference>
<reference evidence="3" key="3">
    <citation type="submission" date="2020-09" db="EMBL/GenBank/DDBJ databases">
        <authorList>
            <person name="Sun Q."/>
            <person name="Zhou Y."/>
        </authorList>
    </citation>
    <scope>NUCLEOTIDE SEQUENCE</scope>
    <source>
        <strain evidence="3">CGMCC 4.7206</strain>
    </source>
</reference>
<accession>A0A917N7Q3</accession>
<evidence type="ECO:0000313" key="3">
    <source>
        <dbReference type="EMBL" id="GGI74288.1"/>
    </source>
</evidence>
<feature type="compositionally biased region" description="Basic and acidic residues" evidence="1">
    <location>
        <begin position="116"/>
        <end position="136"/>
    </location>
</feature>
<dbReference type="EMBL" id="BMMT01000002">
    <property type="protein sequence ID" value="GGI74288.1"/>
    <property type="molecule type" value="Genomic_DNA"/>
</dbReference>
<comment type="caution">
    <text evidence="3">The sequence shown here is derived from an EMBL/GenBank/DDBJ whole genome shotgun (WGS) entry which is preliminary data.</text>
</comment>
<dbReference type="EMBL" id="BAAAHC010000009">
    <property type="protein sequence ID" value="GAA0519207.1"/>
    <property type="molecule type" value="Genomic_DNA"/>
</dbReference>
<evidence type="ECO:0000313" key="2">
    <source>
        <dbReference type="EMBL" id="GAA0519207.1"/>
    </source>
</evidence>
<organism evidence="3 4">
    <name type="scientific">Saccharopolyspora thermophila</name>
    <dbReference type="NCBI Taxonomy" id="89367"/>
    <lineage>
        <taxon>Bacteria</taxon>
        <taxon>Bacillati</taxon>
        <taxon>Actinomycetota</taxon>
        <taxon>Actinomycetes</taxon>
        <taxon>Pseudonocardiales</taxon>
        <taxon>Pseudonocardiaceae</taxon>
        <taxon>Saccharopolyspora</taxon>
    </lineage>
</organism>
<reference evidence="2 5" key="2">
    <citation type="journal article" date="2019" name="Int. J. Syst. Evol. Microbiol.">
        <title>The Global Catalogue of Microorganisms (GCM) 10K type strain sequencing project: providing services to taxonomists for standard genome sequencing and annotation.</title>
        <authorList>
            <consortium name="The Broad Institute Genomics Platform"/>
            <consortium name="The Broad Institute Genome Sequencing Center for Infectious Disease"/>
            <person name="Wu L."/>
            <person name="Ma J."/>
        </authorList>
    </citation>
    <scope>NUCLEOTIDE SEQUENCE [LARGE SCALE GENOMIC DNA]</scope>
    <source>
        <strain evidence="2 5">JCM 10664</strain>
    </source>
</reference>
<dbReference type="Proteomes" id="UP001500220">
    <property type="component" value="Unassembled WGS sequence"/>
</dbReference>
<feature type="region of interest" description="Disordered" evidence="1">
    <location>
        <begin position="69"/>
        <end position="136"/>
    </location>
</feature>
<protein>
    <submittedName>
        <fullName evidence="3">Uncharacterized protein</fullName>
    </submittedName>
</protein>
<feature type="region of interest" description="Disordered" evidence="1">
    <location>
        <begin position="32"/>
        <end position="51"/>
    </location>
</feature>
<keyword evidence="5" id="KW-1185">Reference proteome</keyword>
<sequence length="136" mass="14550">MAILRGMDPQRTVELAMRAWDLGIDAVEVPAPTARSDGSARCVSSLPPAGGSRRVSLVIARGWRVDLSLGWREPDGGDAEEPGASPGRSRHCDRGAAPNAPRPERAGRRGPAVIREPGHSGRRDRPGARTPREDHP</sequence>
<proteinExistence type="predicted"/>
<evidence type="ECO:0000313" key="4">
    <source>
        <dbReference type="Proteomes" id="UP000597989"/>
    </source>
</evidence>
<dbReference type="Proteomes" id="UP000597989">
    <property type="component" value="Unassembled WGS sequence"/>
</dbReference>
<dbReference type="AlphaFoldDB" id="A0A917N7Q3"/>